<evidence type="ECO:0000313" key="2">
    <source>
        <dbReference type="EMBL" id="KRR26885.1"/>
    </source>
</evidence>
<sequence length="176" mass="20218">MSATLDERNAGGYSVAYVREDIYFPVYISAALAAVFCTAAWITGAVYWLLPALAAASFTYYNIPLLETGRPTIGANQYGIFIQAFGLIRWRAIERIDVVQIAERAMTVHELQIVLNAPLRSALVVDWRKQPIYRLLMRLPWHMDHNGAVRIGLEPFDQPPDVIHRTFLRMWRFYRS</sequence>
<dbReference type="Proteomes" id="UP000051660">
    <property type="component" value="Unassembled WGS sequence"/>
</dbReference>
<keyword evidence="1" id="KW-1133">Transmembrane helix</keyword>
<reference evidence="2 3" key="1">
    <citation type="submission" date="2014-03" db="EMBL/GenBank/DDBJ databases">
        <title>Bradyrhizobium valentinum sp. nov., isolated from effective nodules of Lupinus mariae-josephae, a lupine endemic of basic-lime soils in Eastern Spain.</title>
        <authorList>
            <person name="Duran D."/>
            <person name="Rey L."/>
            <person name="Navarro A."/>
            <person name="Busquets A."/>
            <person name="Imperial J."/>
            <person name="Ruiz-Argueso T."/>
        </authorList>
    </citation>
    <scope>NUCLEOTIDE SEQUENCE [LARGE SCALE GENOMIC DNA]</scope>
    <source>
        <strain evidence="2 3">CCBAU 23086</strain>
    </source>
</reference>
<accession>A0A0R3NAA5</accession>
<evidence type="ECO:0008006" key="4">
    <source>
        <dbReference type="Google" id="ProtNLM"/>
    </source>
</evidence>
<gene>
    <name evidence="2" type="ORF">CQ14_32740</name>
</gene>
<evidence type="ECO:0000256" key="1">
    <source>
        <dbReference type="SAM" id="Phobius"/>
    </source>
</evidence>
<dbReference type="AlphaFoldDB" id="A0A0R3NAA5"/>
<comment type="caution">
    <text evidence="2">The sequence shown here is derived from an EMBL/GenBank/DDBJ whole genome shotgun (WGS) entry which is preliminary data.</text>
</comment>
<organism evidence="2 3">
    <name type="scientific">Bradyrhizobium lablabi</name>
    <dbReference type="NCBI Taxonomy" id="722472"/>
    <lineage>
        <taxon>Bacteria</taxon>
        <taxon>Pseudomonadati</taxon>
        <taxon>Pseudomonadota</taxon>
        <taxon>Alphaproteobacteria</taxon>
        <taxon>Hyphomicrobiales</taxon>
        <taxon>Nitrobacteraceae</taxon>
        <taxon>Bradyrhizobium</taxon>
    </lineage>
</organism>
<keyword evidence="1" id="KW-0812">Transmembrane</keyword>
<name>A0A0R3NAA5_9BRAD</name>
<dbReference type="OrthoDB" id="7957637at2"/>
<protein>
    <recommendedName>
        <fullName evidence="4">PH domain-containing protein</fullName>
    </recommendedName>
</protein>
<dbReference type="EMBL" id="LLYB01000042">
    <property type="protein sequence ID" value="KRR26885.1"/>
    <property type="molecule type" value="Genomic_DNA"/>
</dbReference>
<keyword evidence="1" id="KW-0472">Membrane</keyword>
<feature type="transmembrane region" description="Helical" evidence="1">
    <location>
        <begin position="22"/>
        <end position="50"/>
    </location>
</feature>
<dbReference type="RefSeq" id="WP_057856773.1">
    <property type="nucleotide sequence ID" value="NZ_LLYB01000042.1"/>
</dbReference>
<proteinExistence type="predicted"/>
<evidence type="ECO:0000313" key="3">
    <source>
        <dbReference type="Proteomes" id="UP000051660"/>
    </source>
</evidence>